<accession>A0A8J5X157</accession>
<protein>
    <submittedName>
        <fullName evidence="1">Uncharacterized protein</fullName>
    </submittedName>
</protein>
<evidence type="ECO:0000313" key="1">
    <source>
        <dbReference type="EMBL" id="KAG8097473.1"/>
    </source>
</evidence>
<proteinExistence type="predicted"/>
<comment type="caution">
    <text evidence="1">The sequence shown here is derived from an EMBL/GenBank/DDBJ whole genome shotgun (WGS) entry which is preliminary data.</text>
</comment>
<evidence type="ECO:0000313" key="2">
    <source>
        <dbReference type="Proteomes" id="UP000729402"/>
    </source>
</evidence>
<dbReference type="EMBL" id="JAAALK010000079">
    <property type="protein sequence ID" value="KAG8097473.1"/>
    <property type="molecule type" value="Genomic_DNA"/>
</dbReference>
<reference evidence="1" key="2">
    <citation type="submission" date="2021-02" db="EMBL/GenBank/DDBJ databases">
        <authorList>
            <person name="Kimball J.A."/>
            <person name="Haas M.W."/>
            <person name="Macchietto M."/>
            <person name="Kono T."/>
            <person name="Duquette J."/>
            <person name="Shao M."/>
        </authorList>
    </citation>
    <scope>NUCLEOTIDE SEQUENCE</scope>
    <source>
        <tissue evidence="1">Fresh leaf tissue</tissue>
    </source>
</reference>
<dbReference type="AlphaFoldDB" id="A0A8J5X157"/>
<gene>
    <name evidence="1" type="ORF">GUJ93_ZPchr0013g35828</name>
</gene>
<sequence length="163" mass="17660">MNANFDIILQLPDHGAEQLGDDQFAYGPVNTCINIGLEHAIQFVQEHPKENIVPGLEGVVFEASYPGISSAGFENEVLNMHATSIESPIQLSTATPLQPAQSHEEATSIEGVAHVFGSSATQNADTQVVHRPVTRSQRGIIKPKVITDGRISLMFKMHSCMVI</sequence>
<name>A0A8J5X157_ZIZPA</name>
<keyword evidence="2" id="KW-1185">Reference proteome</keyword>
<dbReference type="Proteomes" id="UP000729402">
    <property type="component" value="Unassembled WGS sequence"/>
</dbReference>
<reference evidence="1" key="1">
    <citation type="journal article" date="2021" name="bioRxiv">
        <title>Whole Genome Assembly and Annotation of Northern Wild Rice, Zizania palustris L., Supports a Whole Genome Duplication in the Zizania Genus.</title>
        <authorList>
            <person name="Haas M."/>
            <person name="Kono T."/>
            <person name="Macchietto M."/>
            <person name="Millas R."/>
            <person name="McGilp L."/>
            <person name="Shao M."/>
            <person name="Duquette J."/>
            <person name="Hirsch C.N."/>
            <person name="Kimball J."/>
        </authorList>
    </citation>
    <scope>NUCLEOTIDE SEQUENCE</scope>
    <source>
        <tissue evidence="1">Fresh leaf tissue</tissue>
    </source>
</reference>
<organism evidence="1 2">
    <name type="scientific">Zizania palustris</name>
    <name type="common">Northern wild rice</name>
    <dbReference type="NCBI Taxonomy" id="103762"/>
    <lineage>
        <taxon>Eukaryota</taxon>
        <taxon>Viridiplantae</taxon>
        <taxon>Streptophyta</taxon>
        <taxon>Embryophyta</taxon>
        <taxon>Tracheophyta</taxon>
        <taxon>Spermatophyta</taxon>
        <taxon>Magnoliopsida</taxon>
        <taxon>Liliopsida</taxon>
        <taxon>Poales</taxon>
        <taxon>Poaceae</taxon>
        <taxon>BOP clade</taxon>
        <taxon>Oryzoideae</taxon>
        <taxon>Oryzeae</taxon>
        <taxon>Zizaniinae</taxon>
        <taxon>Zizania</taxon>
    </lineage>
</organism>